<gene>
    <name evidence="1" type="ORF">H8S64_16710</name>
</gene>
<organism evidence="1 2">
    <name type="scientific">Butyricimonas hominis</name>
    <dbReference type="NCBI Taxonomy" id="2763032"/>
    <lineage>
        <taxon>Bacteria</taxon>
        <taxon>Pseudomonadati</taxon>
        <taxon>Bacteroidota</taxon>
        <taxon>Bacteroidia</taxon>
        <taxon>Bacteroidales</taxon>
        <taxon>Odoribacteraceae</taxon>
        <taxon>Butyricimonas</taxon>
    </lineage>
</organism>
<accession>A0ABR7D495</accession>
<sequence>MIEFGSDFHVIDNFHGEKSIVNFYPNSQFLADGRQCILWLIDYFKWKRIWMPVYFCYEVVDTIKNSPVEVVFYEDSPLANDTSLISKIDFKKGDVLLRVNFFGLRGFRSNVDIPVPVIEDHSHDLIGEWAQKSDADWCIASLRKTIPIPEGGILWSPKGFLGEKIFQRVEENESLAQKRWRGMELKKLYLQGSIDDKNCFRNLYLDTEKEFERLPVSRLDDRSLEYIASFDIVTWYLQKSENQKNLARIASAYFKILNTENSKCNPFSYILLFEDTRRRDEVRENLIKRRVYPAILWNICDSQSIEIQNIGDKILSVHCDGRYTEKDIEELKQIIESVL</sequence>
<evidence type="ECO:0000313" key="2">
    <source>
        <dbReference type="Proteomes" id="UP000646484"/>
    </source>
</evidence>
<dbReference type="Proteomes" id="UP000646484">
    <property type="component" value="Unassembled WGS sequence"/>
</dbReference>
<protein>
    <submittedName>
        <fullName evidence="1">Uncharacterized protein</fullName>
    </submittedName>
</protein>
<keyword evidence="2" id="KW-1185">Reference proteome</keyword>
<dbReference type="EMBL" id="JACOOH010000007">
    <property type="protein sequence ID" value="MBC5622736.1"/>
    <property type="molecule type" value="Genomic_DNA"/>
</dbReference>
<dbReference type="RefSeq" id="WP_186977545.1">
    <property type="nucleotide sequence ID" value="NZ_JACOOH010000007.1"/>
</dbReference>
<reference evidence="1 2" key="1">
    <citation type="submission" date="2020-08" db="EMBL/GenBank/DDBJ databases">
        <title>Genome public.</title>
        <authorList>
            <person name="Liu C."/>
            <person name="Sun Q."/>
        </authorList>
    </citation>
    <scope>NUCLEOTIDE SEQUENCE [LARGE SCALE GENOMIC DNA]</scope>
    <source>
        <strain evidence="1 2">NSJ-56</strain>
    </source>
</reference>
<evidence type="ECO:0000313" key="1">
    <source>
        <dbReference type="EMBL" id="MBC5622736.1"/>
    </source>
</evidence>
<name>A0ABR7D495_9BACT</name>
<proteinExistence type="predicted"/>
<comment type="caution">
    <text evidence="1">The sequence shown here is derived from an EMBL/GenBank/DDBJ whole genome shotgun (WGS) entry which is preliminary data.</text>
</comment>